<protein>
    <submittedName>
        <fullName evidence="1">Uncharacterized protein</fullName>
    </submittedName>
</protein>
<evidence type="ECO:0000313" key="2">
    <source>
        <dbReference type="Proteomes" id="UP001057402"/>
    </source>
</evidence>
<dbReference type="EMBL" id="CM042881">
    <property type="protein sequence ID" value="KAI4385786.1"/>
    <property type="molecule type" value="Genomic_DNA"/>
</dbReference>
<gene>
    <name evidence="1" type="ORF">MLD38_003780</name>
</gene>
<organism evidence="1 2">
    <name type="scientific">Melastoma candidum</name>
    <dbReference type="NCBI Taxonomy" id="119954"/>
    <lineage>
        <taxon>Eukaryota</taxon>
        <taxon>Viridiplantae</taxon>
        <taxon>Streptophyta</taxon>
        <taxon>Embryophyta</taxon>
        <taxon>Tracheophyta</taxon>
        <taxon>Spermatophyta</taxon>
        <taxon>Magnoliopsida</taxon>
        <taxon>eudicotyledons</taxon>
        <taxon>Gunneridae</taxon>
        <taxon>Pentapetalae</taxon>
        <taxon>rosids</taxon>
        <taxon>malvids</taxon>
        <taxon>Myrtales</taxon>
        <taxon>Melastomataceae</taxon>
        <taxon>Melastomatoideae</taxon>
        <taxon>Melastomateae</taxon>
        <taxon>Melastoma</taxon>
    </lineage>
</organism>
<evidence type="ECO:0000313" key="1">
    <source>
        <dbReference type="EMBL" id="KAI4385786.1"/>
    </source>
</evidence>
<comment type="caution">
    <text evidence="1">The sequence shown here is derived from an EMBL/GenBank/DDBJ whole genome shotgun (WGS) entry which is preliminary data.</text>
</comment>
<proteinExistence type="predicted"/>
<dbReference type="Proteomes" id="UP001057402">
    <property type="component" value="Chromosome 2"/>
</dbReference>
<accession>A0ACB9S2W1</accession>
<name>A0ACB9S2W1_9MYRT</name>
<reference evidence="2" key="1">
    <citation type="journal article" date="2023" name="Front. Plant Sci.">
        <title>Chromosomal-level genome assembly of Melastoma candidum provides insights into trichome evolution.</title>
        <authorList>
            <person name="Zhong Y."/>
            <person name="Wu W."/>
            <person name="Sun C."/>
            <person name="Zou P."/>
            <person name="Liu Y."/>
            <person name="Dai S."/>
            <person name="Zhou R."/>
        </authorList>
    </citation>
    <scope>NUCLEOTIDE SEQUENCE [LARGE SCALE GENOMIC DNA]</scope>
</reference>
<keyword evidence="2" id="KW-1185">Reference proteome</keyword>
<sequence length="154" mass="17839">MPHQPRKEGFWCQETRNASDMLITPLCTKNNPGGIDDGEDPRVAAMRELREETGVVSAELVAEVPFWLAYDFPPDVREKLAIRWGREWKGQAQRWFLLTFTGKDEEVNLLGNGKEKPELRDSAWMKPDNVFDQSVEFVRPVYKQVFSAFPPHFQ</sequence>